<evidence type="ECO:0000313" key="2">
    <source>
        <dbReference type="Proteomes" id="UP000321272"/>
    </source>
</evidence>
<organism evidence="1 2">
    <name type="scientific">Pistricoccus aurantiacus</name>
    <dbReference type="NCBI Taxonomy" id="1883414"/>
    <lineage>
        <taxon>Bacteria</taxon>
        <taxon>Pseudomonadati</taxon>
        <taxon>Pseudomonadota</taxon>
        <taxon>Gammaproteobacteria</taxon>
        <taxon>Oceanospirillales</taxon>
        <taxon>Halomonadaceae</taxon>
        <taxon>Pistricoccus</taxon>
    </lineage>
</organism>
<accession>A0A5B8SVS0</accession>
<evidence type="ECO:0000313" key="1">
    <source>
        <dbReference type="EMBL" id="QEA40244.1"/>
    </source>
</evidence>
<dbReference type="EMBL" id="CP042382">
    <property type="protein sequence ID" value="QEA40244.1"/>
    <property type="molecule type" value="Genomic_DNA"/>
</dbReference>
<dbReference type="Proteomes" id="UP000321272">
    <property type="component" value="Chromosome"/>
</dbReference>
<proteinExistence type="predicted"/>
<keyword evidence="2" id="KW-1185">Reference proteome</keyword>
<gene>
    <name evidence="1" type="ORF">FGL86_14910</name>
</gene>
<sequence length="66" mass="7743">MESEARITSLAQVEKYRPCTRESLPESAVRSKVRSHRHFFVIDATMAVNVLEKAWQYEYATQGFYE</sequence>
<protein>
    <submittedName>
        <fullName evidence="1">Uncharacterized protein</fullName>
    </submittedName>
</protein>
<dbReference type="KEGG" id="paur:FGL86_14910"/>
<reference evidence="1 2" key="1">
    <citation type="submission" date="2019-06" db="EMBL/GenBank/DDBJ databases">
        <title>Genome analyses of bacteria isolated from kimchi.</title>
        <authorList>
            <person name="Lee S."/>
            <person name="Ahn S."/>
            <person name="Roh S."/>
        </authorList>
    </citation>
    <scope>NUCLEOTIDE SEQUENCE [LARGE SCALE GENOMIC DNA]</scope>
    <source>
        <strain evidence="1 2">CBA4606</strain>
    </source>
</reference>
<dbReference type="RefSeq" id="WP_147185399.1">
    <property type="nucleotide sequence ID" value="NZ_CP042382.1"/>
</dbReference>
<dbReference type="AlphaFoldDB" id="A0A5B8SVS0"/>
<name>A0A5B8SVS0_9GAMM</name>